<dbReference type="SUPFAM" id="SSF56784">
    <property type="entry name" value="HAD-like"/>
    <property type="match status" value="1"/>
</dbReference>
<evidence type="ECO:0000313" key="1">
    <source>
        <dbReference type="EMBL" id="WMW64056.1"/>
    </source>
</evidence>
<accession>A0ABY9QX16</accession>
<dbReference type="InterPro" id="IPR023214">
    <property type="entry name" value="HAD_sf"/>
</dbReference>
<sequence length="218" mass="23719">MTHSRGNAAPHIDVIFFDFSGVLAEEGFIEGLRAIGRAQGLDPEATMRTATDLCYATGYVNGKTDEAAWWNAVRVSTGMTGTDAALRAEIMNRFTVRPEMLRAADAVRAAGLRTAILSDHTNWLEEIDAAHGVYRHFDRVFNSFREGLNKRDPGFFTHATTIMGVDPARAAFFDDNAGHIGRATALGIHARLFTGRDAFRADLAALAPQVALPEGWPG</sequence>
<dbReference type="EMBL" id="CP133659">
    <property type="protein sequence ID" value="WMW64056.1"/>
    <property type="molecule type" value="Genomic_DNA"/>
</dbReference>
<dbReference type="InterPro" id="IPR006439">
    <property type="entry name" value="HAD-SF_hydro_IA"/>
</dbReference>
<dbReference type="Proteomes" id="UP001180616">
    <property type="component" value="Chromosome"/>
</dbReference>
<dbReference type="PANTHER" id="PTHR43611:SF3">
    <property type="entry name" value="FLAVIN MONONUCLEOTIDE HYDROLASE 1, CHLOROPLATIC"/>
    <property type="match status" value="1"/>
</dbReference>
<dbReference type="PRINTS" id="PR00413">
    <property type="entry name" value="HADHALOGNASE"/>
</dbReference>
<dbReference type="CDD" id="cd02603">
    <property type="entry name" value="HAD_sEH-N_like"/>
    <property type="match status" value="1"/>
</dbReference>
<reference evidence="1" key="1">
    <citation type="submission" date="2023-09" db="EMBL/GenBank/DDBJ databases">
        <authorList>
            <consortium name="CW5 consortium"/>
            <person name="Lu C.-W."/>
        </authorList>
    </citation>
    <scope>NUCLEOTIDE SEQUENCE</scope>
    <source>
        <strain evidence="1">KPS</strain>
    </source>
</reference>
<gene>
    <name evidence="1" type="ORF">KPS_002036</name>
</gene>
<keyword evidence="2" id="KW-1185">Reference proteome</keyword>
<protein>
    <submittedName>
        <fullName evidence="1">HAD family phosphatase</fullName>
    </submittedName>
</protein>
<dbReference type="Pfam" id="PF00702">
    <property type="entry name" value="Hydrolase"/>
    <property type="match status" value="1"/>
</dbReference>
<organism evidence="1 2">
    <name type="scientific">Nitratidesulfovibrio liaohensis</name>
    <dbReference type="NCBI Taxonomy" id="2604158"/>
    <lineage>
        <taxon>Bacteria</taxon>
        <taxon>Pseudomonadati</taxon>
        <taxon>Thermodesulfobacteriota</taxon>
        <taxon>Desulfovibrionia</taxon>
        <taxon>Desulfovibrionales</taxon>
        <taxon>Desulfovibrionaceae</taxon>
        <taxon>Nitratidesulfovibrio</taxon>
    </lineage>
</organism>
<dbReference type="PANTHER" id="PTHR43611">
    <property type="entry name" value="ALPHA-D-GLUCOSE 1-PHOSPHATE PHOSPHATASE"/>
    <property type="match status" value="1"/>
</dbReference>
<dbReference type="InterPro" id="IPR036412">
    <property type="entry name" value="HAD-like_sf"/>
</dbReference>
<dbReference type="Gene3D" id="3.40.50.1000">
    <property type="entry name" value="HAD superfamily/HAD-like"/>
    <property type="match status" value="1"/>
</dbReference>
<dbReference type="RefSeq" id="WP_309540173.1">
    <property type="nucleotide sequence ID" value="NZ_CP133659.1"/>
</dbReference>
<proteinExistence type="predicted"/>
<name>A0ABY9QX16_9BACT</name>
<evidence type="ECO:0000313" key="2">
    <source>
        <dbReference type="Proteomes" id="UP001180616"/>
    </source>
</evidence>